<dbReference type="AlphaFoldDB" id="A0A1D1UZ66"/>
<name>A0A1D1UZ66_RAMVA</name>
<dbReference type="EMBL" id="BDGG01000002">
    <property type="protein sequence ID" value="GAU91458.1"/>
    <property type="molecule type" value="Genomic_DNA"/>
</dbReference>
<organism evidence="1 2">
    <name type="scientific">Ramazzottius varieornatus</name>
    <name type="common">Water bear</name>
    <name type="synonym">Tardigrade</name>
    <dbReference type="NCBI Taxonomy" id="947166"/>
    <lineage>
        <taxon>Eukaryota</taxon>
        <taxon>Metazoa</taxon>
        <taxon>Ecdysozoa</taxon>
        <taxon>Tardigrada</taxon>
        <taxon>Eutardigrada</taxon>
        <taxon>Parachela</taxon>
        <taxon>Hypsibioidea</taxon>
        <taxon>Ramazzottiidae</taxon>
        <taxon>Ramazzottius</taxon>
    </lineage>
</organism>
<sequence length="69" mass="7669">MPKKLEAIWLSTILRQRPAKTFVDENVRDCLATEDSNTQGRKIRLKTWEISKVGIALGEGASVRGTGRA</sequence>
<keyword evidence="2" id="KW-1185">Reference proteome</keyword>
<protein>
    <submittedName>
        <fullName evidence="1">Uncharacterized protein</fullName>
    </submittedName>
</protein>
<evidence type="ECO:0000313" key="1">
    <source>
        <dbReference type="EMBL" id="GAU91458.1"/>
    </source>
</evidence>
<reference evidence="1 2" key="1">
    <citation type="journal article" date="2016" name="Nat. Commun.">
        <title>Extremotolerant tardigrade genome and improved radiotolerance of human cultured cells by tardigrade-unique protein.</title>
        <authorList>
            <person name="Hashimoto T."/>
            <person name="Horikawa D.D."/>
            <person name="Saito Y."/>
            <person name="Kuwahara H."/>
            <person name="Kozuka-Hata H."/>
            <person name="Shin-I T."/>
            <person name="Minakuchi Y."/>
            <person name="Ohishi K."/>
            <person name="Motoyama A."/>
            <person name="Aizu T."/>
            <person name="Enomoto A."/>
            <person name="Kondo K."/>
            <person name="Tanaka S."/>
            <person name="Hara Y."/>
            <person name="Koshikawa S."/>
            <person name="Sagara H."/>
            <person name="Miura T."/>
            <person name="Yokobori S."/>
            <person name="Miyagawa K."/>
            <person name="Suzuki Y."/>
            <person name="Kubo T."/>
            <person name="Oyama M."/>
            <person name="Kohara Y."/>
            <person name="Fujiyama A."/>
            <person name="Arakawa K."/>
            <person name="Katayama T."/>
            <person name="Toyoda A."/>
            <person name="Kunieda T."/>
        </authorList>
    </citation>
    <scope>NUCLEOTIDE SEQUENCE [LARGE SCALE GENOMIC DNA]</scope>
    <source>
        <strain evidence="1 2">YOKOZUNA-1</strain>
    </source>
</reference>
<evidence type="ECO:0000313" key="2">
    <source>
        <dbReference type="Proteomes" id="UP000186922"/>
    </source>
</evidence>
<proteinExistence type="predicted"/>
<accession>A0A1D1UZ66</accession>
<gene>
    <name evidence="1" type="primary">RvY_03706-1</name>
    <name evidence="1" type="synonym">RvY_03706.1</name>
    <name evidence="1" type="ORF">RvY_03706</name>
</gene>
<comment type="caution">
    <text evidence="1">The sequence shown here is derived from an EMBL/GenBank/DDBJ whole genome shotgun (WGS) entry which is preliminary data.</text>
</comment>
<dbReference type="Proteomes" id="UP000186922">
    <property type="component" value="Unassembled WGS sequence"/>
</dbReference>